<dbReference type="Proteomes" id="UP001596058">
    <property type="component" value="Unassembled WGS sequence"/>
</dbReference>
<dbReference type="InterPro" id="IPR011009">
    <property type="entry name" value="Kinase-like_dom_sf"/>
</dbReference>
<dbReference type="SUPFAM" id="SSF56112">
    <property type="entry name" value="Protein kinase-like (PK-like)"/>
    <property type="match status" value="1"/>
</dbReference>
<gene>
    <name evidence="3" type="ORF">ACFPZ3_30775</name>
</gene>
<dbReference type="Gene3D" id="3.30.200.20">
    <property type="entry name" value="Phosphorylase Kinase, domain 1"/>
    <property type="match status" value="1"/>
</dbReference>
<accession>A0ABW1CR83</accession>
<sequence>MTEYGLPPVLGLLDGDPRTLGPYRIAGRLGQGGMGTVYLAEGIAGPVALKVISPHRPPRPQARQRAAVPLWGRE</sequence>
<keyword evidence="1" id="KW-0067">ATP-binding</keyword>
<proteinExistence type="predicted"/>
<feature type="binding site" evidence="1">
    <location>
        <position position="50"/>
    </location>
    <ligand>
        <name>ATP</name>
        <dbReference type="ChEBI" id="CHEBI:30616"/>
    </ligand>
</feature>
<feature type="region of interest" description="Disordered" evidence="2">
    <location>
        <begin position="54"/>
        <end position="74"/>
    </location>
</feature>
<evidence type="ECO:0008006" key="5">
    <source>
        <dbReference type="Google" id="ProtNLM"/>
    </source>
</evidence>
<evidence type="ECO:0000313" key="3">
    <source>
        <dbReference type="EMBL" id="MFC5828274.1"/>
    </source>
</evidence>
<evidence type="ECO:0000256" key="1">
    <source>
        <dbReference type="PROSITE-ProRule" id="PRU10141"/>
    </source>
</evidence>
<dbReference type="InterPro" id="IPR017441">
    <property type="entry name" value="Protein_kinase_ATP_BS"/>
</dbReference>
<dbReference type="RefSeq" id="WP_379517778.1">
    <property type="nucleotide sequence ID" value="NZ_JBHSPA010000036.1"/>
</dbReference>
<dbReference type="PROSITE" id="PS00107">
    <property type="entry name" value="PROTEIN_KINASE_ATP"/>
    <property type="match status" value="1"/>
</dbReference>
<keyword evidence="1" id="KW-0547">Nucleotide-binding</keyword>
<evidence type="ECO:0000313" key="4">
    <source>
        <dbReference type="Proteomes" id="UP001596058"/>
    </source>
</evidence>
<name>A0ABW1CR83_9ACTN</name>
<reference evidence="4" key="1">
    <citation type="journal article" date="2019" name="Int. J. Syst. Evol. Microbiol.">
        <title>The Global Catalogue of Microorganisms (GCM) 10K type strain sequencing project: providing services to taxonomists for standard genome sequencing and annotation.</title>
        <authorList>
            <consortium name="The Broad Institute Genomics Platform"/>
            <consortium name="The Broad Institute Genome Sequencing Center for Infectious Disease"/>
            <person name="Wu L."/>
            <person name="Ma J."/>
        </authorList>
    </citation>
    <scope>NUCLEOTIDE SEQUENCE [LARGE SCALE GENOMIC DNA]</scope>
    <source>
        <strain evidence="4">CCUG 53903</strain>
    </source>
</reference>
<evidence type="ECO:0000256" key="2">
    <source>
        <dbReference type="SAM" id="MobiDB-lite"/>
    </source>
</evidence>
<comment type="caution">
    <text evidence="3">The sequence shown here is derived from an EMBL/GenBank/DDBJ whole genome shotgun (WGS) entry which is preliminary data.</text>
</comment>
<protein>
    <recommendedName>
        <fullName evidence="5">Protein kinase domain-containing protein</fullName>
    </recommendedName>
</protein>
<organism evidence="3 4">
    <name type="scientific">Nonomuraea insulae</name>
    <dbReference type="NCBI Taxonomy" id="1616787"/>
    <lineage>
        <taxon>Bacteria</taxon>
        <taxon>Bacillati</taxon>
        <taxon>Actinomycetota</taxon>
        <taxon>Actinomycetes</taxon>
        <taxon>Streptosporangiales</taxon>
        <taxon>Streptosporangiaceae</taxon>
        <taxon>Nonomuraea</taxon>
    </lineage>
</organism>
<keyword evidence="4" id="KW-1185">Reference proteome</keyword>
<dbReference type="EMBL" id="JBHSPA010000036">
    <property type="protein sequence ID" value="MFC5828274.1"/>
    <property type="molecule type" value="Genomic_DNA"/>
</dbReference>